<feature type="non-terminal residue" evidence="1">
    <location>
        <position position="1"/>
    </location>
</feature>
<dbReference type="OrthoDB" id="1101576at2759"/>
<dbReference type="Proteomes" id="UP000324800">
    <property type="component" value="Unassembled WGS sequence"/>
</dbReference>
<dbReference type="AlphaFoldDB" id="A0A5J4V9V9"/>
<dbReference type="PANTHER" id="PTHR46880:SF5">
    <property type="entry name" value="DUF4371 DOMAIN-CONTAINING PROTEIN"/>
    <property type="match status" value="1"/>
</dbReference>
<evidence type="ECO:0000313" key="1">
    <source>
        <dbReference type="EMBL" id="KAA6379247.1"/>
    </source>
</evidence>
<protein>
    <submittedName>
        <fullName evidence="1">Uncharacterized protein</fullName>
    </submittedName>
</protein>
<accession>A0A5J4V9V9</accession>
<comment type="caution">
    <text evidence="1">The sequence shown here is derived from an EMBL/GenBank/DDBJ whole genome shotgun (WGS) entry which is preliminary data.</text>
</comment>
<proteinExistence type="predicted"/>
<dbReference type="PANTHER" id="PTHR46880">
    <property type="entry name" value="RAS-ASSOCIATING DOMAIN-CONTAINING PROTEIN"/>
    <property type="match status" value="1"/>
</dbReference>
<reference evidence="1 2" key="1">
    <citation type="submission" date="2019-03" db="EMBL/GenBank/DDBJ databases">
        <title>Single cell metagenomics reveals metabolic interactions within the superorganism composed of flagellate Streblomastix strix and complex community of Bacteroidetes bacteria on its surface.</title>
        <authorList>
            <person name="Treitli S.C."/>
            <person name="Kolisko M."/>
            <person name="Husnik F."/>
            <person name="Keeling P."/>
            <person name="Hampl V."/>
        </authorList>
    </citation>
    <scope>NUCLEOTIDE SEQUENCE [LARGE SCALE GENOMIC DNA]</scope>
    <source>
        <strain evidence="1">ST1C</strain>
    </source>
</reference>
<sequence>QYKGKILQSQEKKITFYTTIKKGKIPRTKKNILRTRDGPCCPMGAMREWLQDEECKQRVEEKIWWDYDKKNEQVSIGCSKELRKILDQAEVDGCYVGSFVRHVMMPKLRGEIASLQQVKDCTGYAPEIRIVAIRLRSKVSIINAALFANLRTSYVEQFKILHKIQIDKEGNDNELITQKQKRSRIKMNDDFEVNSDEASGDDVAQTINIETKRKYPQWIKYKKNLDSQHRQLFIIGDSGGIRCIIYNNRRKEAVKSMQIFVLNDAFPKQLFDITRHLGSKTHLRCLGIKTIKPLGLSEIKVESAAKQLIKIIYCHAKQQVANKKIPSFHAMIISLGVHELLQKFGHVSNTSITIYLQIVSNIIIRSVKQRIQRSIFWGAMVNEFTNVSNVSQFITYIRFIENGEIITLFLVIRPLGSGGQTALNQYLTFIGMTQSYYLNLAFVAGMCVDGDASIVGIKSALVTRIKTDSINNEDVIELKYAENT</sequence>
<evidence type="ECO:0000313" key="2">
    <source>
        <dbReference type="Proteomes" id="UP000324800"/>
    </source>
</evidence>
<gene>
    <name evidence="1" type="ORF">EZS28_025226</name>
</gene>
<name>A0A5J4V9V9_9EUKA</name>
<organism evidence="1 2">
    <name type="scientific">Streblomastix strix</name>
    <dbReference type="NCBI Taxonomy" id="222440"/>
    <lineage>
        <taxon>Eukaryota</taxon>
        <taxon>Metamonada</taxon>
        <taxon>Preaxostyla</taxon>
        <taxon>Oxymonadida</taxon>
        <taxon>Streblomastigidae</taxon>
        <taxon>Streblomastix</taxon>
    </lineage>
</organism>
<dbReference type="EMBL" id="SNRW01008611">
    <property type="protein sequence ID" value="KAA6379247.1"/>
    <property type="molecule type" value="Genomic_DNA"/>
</dbReference>